<dbReference type="AlphaFoldDB" id="A0A4R2NAZ9"/>
<sequence length="83" mass="8478">MRAALTLLSVLLALAIVGVLVKRQWGAIGHPPVPTLPASATGDAGAAPSAPAAVRTPGQQVQHIQQTVEGVMQQPRALPDDAQ</sequence>
<accession>A0A4R2NAZ9</accession>
<protein>
    <submittedName>
        <fullName evidence="2">Uncharacterized protein</fullName>
    </submittedName>
</protein>
<proteinExistence type="predicted"/>
<dbReference type="Proteomes" id="UP000295182">
    <property type="component" value="Unassembled WGS sequence"/>
</dbReference>
<dbReference type="RefSeq" id="WP_119012768.1">
    <property type="nucleotide sequence ID" value="NZ_QXNC01000009.1"/>
</dbReference>
<organism evidence="2 3">
    <name type="scientific">Simplicispira metamorpha</name>
    <dbReference type="NCBI Taxonomy" id="80881"/>
    <lineage>
        <taxon>Bacteria</taxon>
        <taxon>Pseudomonadati</taxon>
        <taxon>Pseudomonadota</taxon>
        <taxon>Betaproteobacteria</taxon>
        <taxon>Burkholderiales</taxon>
        <taxon>Comamonadaceae</taxon>
        <taxon>Simplicispira</taxon>
    </lineage>
</organism>
<feature type="compositionally biased region" description="Low complexity" evidence="1">
    <location>
        <begin position="38"/>
        <end position="53"/>
    </location>
</feature>
<gene>
    <name evidence="2" type="ORF">EV674_10978</name>
</gene>
<keyword evidence="3" id="KW-1185">Reference proteome</keyword>
<evidence type="ECO:0000313" key="3">
    <source>
        <dbReference type="Proteomes" id="UP000295182"/>
    </source>
</evidence>
<feature type="region of interest" description="Disordered" evidence="1">
    <location>
        <begin position="38"/>
        <end position="64"/>
    </location>
</feature>
<comment type="caution">
    <text evidence="2">The sequence shown here is derived from an EMBL/GenBank/DDBJ whole genome shotgun (WGS) entry which is preliminary data.</text>
</comment>
<evidence type="ECO:0000313" key="2">
    <source>
        <dbReference type="EMBL" id="TCP18283.1"/>
    </source>
</evidence>
<reference evidence="2 3" key="1">
    <citation type="submission" date="2019-03" db="EMBL/GenBank/DDBJ databases">
        <title>Genomic Encyclopedia of Type Strains, Phase IV (KMG-IV): sequencing the most valuable type-strain genomes for metagenomic binning, comparative biology and taxonomic classification.</title>
        <authorList>
            <person name="Goeker M."/>
        </authorList>
    </citation>
    <scope>NUCLEOTIDE SEQUENCE [LARGE SCALE GENOMIC DNA]</scope>
    <source>
        <strain evidence="2 3">DSM 1837</strain>
    </source>
</reference>
<name>A0A4R2NAZ9_9BURK</name>
<evidence type="ECO:0000256" key="1">
    <source>
        <dbReference type="SAM" id="MobiDB-lite"/>
    </source>
</evidence>
<dbReference type="EMBL" id="SLXH01000009">
    <property type="protein sequence ID" value="TCP18283.1"/>
    <property type="molecule type" value="Genomic_DNA"/>
</dbReference>